<evidence type="ECO:0000313" key="2">
    <source>
        <dbReference type="Proteomes" id="UP000657918"/>
    </source>
</evidence>
<proteinExistence type="predicted"/>
<sequence length="182" mass="20246">MDAVFVSTAAAVYLDRTMHINTYDELFAGSTNPMHETKVREVLVSICNGAVETLVKTSHQALTADDSNLNSSSDSPVWPLIKKKAQWRTRKSVAEVKENGLVNKVSSTSAVPSNRRLVLDMTGRVTFETVRSFMEFLLEKLCTGIRRCVDFSHEVAVDNVVQFCHGLMMFADPKPTLYSNSP</sequence>
<comment type="caution">
    <text evidence="1">The sequence shown here is derived from an EMBL/GenBank/DDBJ whole genome shotgun (WGS) entry which is preliminary data.</text>
</comment>
<dbReference type="Proteomes" id="UP000657918">
    <property type="component" value="Unassembled WGS sequence"/>
</dbReference>
<protein>
    <submittedName>
        <fullName evidence="1">Uncharacterized protein</fullName>
    </submittedName>
</protein>
<name>A0A835MJU5_9ROSI</name>
<evidence type="ECO:0000313" key="1">
    <source>
        <dbReference type="EMBL" id="KAF9668435.1"/>
    </source>
</evidence>
<keyword evidence="2" id="KW-1185">Reference proteome</keyword>
<dbReference type="InterPro" id="IPR019141">
    <property type="entry name" value="DUF2045"/>
</dbReference>
<gene>
    <name evidence="1" type="ORF">SADUNF_Sadunf14G0003300</name>
</gene>
<organism evidence="1 2">
    <name type="scientific">Salix dunnii</name>
    <dbReference type="NCBI Taxonomy" id="1413687"/>
    <lineage>
        <taxon>Eukaryota</taxon>
        <taxon>Viridiplantae</taxon>
        <taxon>Streptophyta</taxon>
        <taxon>Embryophyta</taxon>
        <taxon>Tracheophyta</taxon>
        <taxon>Spermatophyta</taxon>
        <taxon>Magnoliopsida</taxon>
        <taxon>eudicotyledons</taxon>
        <taxon>Gunneridae</taxon>
        <taxon>Pentapetalae</taxon>
        <taxon>rosids</taxon>
        <taxon>fabids</taxon>
        <taxon>Malpighiales</taxon>
        <taxon>Salicaceae</taxon>
        <taxon>Saliceae</taxon>
        <taxon>Salix</taxon>
    </lineage>
</organism>
<dbReference type="EMBL" id="JADGMS010000014">
    <property type="protein sequence ID" value="KAF9668435.1"/>
    <property type="molecule type" value="Genomic_DNA"/>
</dbReference>
<dbReference type="PANTHER" id="PTHR21477:SF31">
    <property type="entry name" value="PROTEIN PHLOEM PROTEIN 2-LIKE A10-LIKE"/>
    <property type="match status" value="1"/>
</dbReference>
<dbReference type="AlphaFoldDB" id="A0A835MJU5"/>
<dbReference type="OrthoDB" id="1740690at2759"/>
<reference evidence="1 2" key="1">
    <citation type="submission" date="2020-10" db="EMBL/GenBank/DDBJ databases">
        <title>Plant Genome Project.</title>
        <authorList>
            <person name="Zhang R.-G."/>
        </authorList>
    </citation>
    <scope>NUCLEOTIDE SEQUENCE [LARGE SCALE GENOMIC DNA]</scope>
    <source>
        <strain evidence="1">FAFU-HL-1</strain>
        <tissue evidence="1">Leaf</tissue>
    </source>
</reference>
<dbReference type="PANTHER" id="PTHR21477">
    <property type="entry name" value="ZGC:172139"/>
    <property type="match status" value="1"/>
</dbReference>
<accession>A0A835MJU5</accession>